<organism evidence="1 2">
    <name type="scientific">Nonomuraea polychroma</name>
    <dbReference type="NCBI Taxonomy" id="46176"/>
    <lineage>
        <taxon>Bacteria</taxon>
        <taxon>Bacillati</taxon>
        <taxon>Actinomycetota</taxon>
        <taxon>Actinomycetes</taxon>
        <taxon>Streptosporangiales</taxon>
        <taxon>Streptosporangiaceae</taxon>
        <taxon>Nonomuraea</taxon>
    </lineage>
</organism>
<name>A0A438MHH1_9ACTN</name>
<comment type="caution">
    <text evidence="1">The sequence shown here is derived from an EMBL/GenBank/DDBJ whole genome shotgun (WGS) entry which is preliminary data.</text>
</comment>
<dbReference type="Proteomes" id="UP000284824">
    <property type="component" value="Unassembled WGS sequence"/>
</dbReference>
<dbReference type="RefSeq" id="WP_164903970.1">
    <property type="nucleotide sequence ID" value="NZ_SAUN01000001.1"/>
</dbReference>
<evidence type="ECO:0000313" key="2">
    <source>
        <dbReference type="Proteomes" id="UP000284824"/>
    </source>
</evidence>
<protein>
    <submittedName>
        <fullName evidence="1">Uncharacterized protein</fullName>
    </submittedName>
</protein>
<reference evidence="1 2" key="1">
    <citation type="submission" date="2019-01" db="EMBL/GenBank/DDBJ databases">
        <title>Sequencing the genomes of 1000 actinobacteria strains.</title>
        <authorList>
            <person name="Klenk H.-P."/>
        </authorList>
    </citation>
    <scope>NUCLEOTIDE SEQUENCE [LARGE SCALE GENOMIC DNA]</scope>
    <source>
        <strain evidence="1 2">DSM 43925</strain>
    </source>
</reference>
<evidence type="ECO:0000313" key="1">
    <source>
        <dbReference type="EMBL" id="RVX44925.1"/>
    </source>
</evidence>
<dbReference type="EMBL" id="SAUN01000001">
    <property type="protein sequence ID" value="RVX44925.1"/>
    <property type="molecule type" value="Genomic_DNA"/>
</dbReference>
<proteinExistence type="predicted"/>
<accession>A0A438MHH1</accession>
<sequence>MTSMRERQYAYAQRALTALGDELTKRDVPAALVVAQDGRPGLDVTDSRWRVRRVFVHPEFCWFYWGDQSDERVTCLRRGAAVERIAQAARDGWHEGEQGELRIDLRRIADAYRT</sequence>
<keyword evidence="2" id="KW-1185">Reference proteome</keyword>
<dbReference type="AlphaFoldDB" id="A0A438MHH1"/>
<gene>
    <name evidence="1" type="ORF">EDD27_7692</name>
</gene>